<dbReference type="PROSITE" id="PS52016">
    <property type="entry name" value="TONB_DEPENDENT_REC_3"/>
    <property type="match status" value="1"/>
</dbReference>
<accession>A0A4R2N7N7</accession>
<feature type="domain" description="TonB-dependent receptor-like beta-barrel" evidence="12">
    <location>
        <begin position="189"/>
        <end position="629"/>
    </location>
</feature>
<evidence type="ECO:0000259" key="13">
    <source>
        <dbReference type="Pfam" id="PF07715"/>
    </source>
</evidence>
<dbReference type="SUPFAM" id="SSF56935">
    <property type="entry name" value="Porins"/>
    <property type="match status" value="1"/>
</dbReference>
<dbReference type="GO" id="GO:0015344">
    <property type="term" value="F:siderophore uptake transmembrane transporter activity"/>
    <property type="evidence" value="ECO:0007669"/>
    <property type="project" value="TreeGrafter"/>
</dbReference>
<keyword evidence="8 9" id="KW-0998">Cell outer membrane</keyword>
<evidence type="ECO:0000259" key="12">
    <source>
        <dbReference type="Pfam" id="PF00593"/>
    </source>
</evidence>
<dbReference type="AlphaFoldDB" id="A0A4R2N7N7"/>
<dbReference type="InterPro" id="IPR012910">
    <property type="entry name" value="Plug_dom"/>
</dbReference>
<dbReference type="Pfam" id="PF00593">
    <property type="entry name" value="TonB_dep_Rec_b-barrel"/>
    <property type="match status" value="1"/>
</dbReference>
<feature type="chain" id="PRO_5020696655" evidence="11">
    <location>
        <begin position="25"/>
        <end position="661"/>
    </location>
</feature>
<dbReference type="InterPro" id="IPR036942">
    <property type="entry name" value="Beta-barrel_TonB_sf"/>
</dbReference>
<reference evidence="14 15" key="1">
    <citation type="submission" date="2019-03" db="EMBL/GenBank/DDBJ databases">
        <title>Genomic Encyclopedia of Type Strains, Phase IV (KMG-IV): sequencing the most valuable type-strain genomes for metagenomic binning, comparative biology and taxonomic classification.</title>
        <authorList>
            <person name="Goeker M."/>
        </authorList>
    </citation>
    <scope>NUCLEOTIDE SEQUENCE [LARGE SCALE GENOMIC DNA]</scope>
    <source>
        <strain evidence="14 15">DSM 16380</strain>
    </source>
</reference>
<evidence type="ECO:0000256" key="7">
    <source>
        <dbReference type="ARBA" id="ARBA00023136"/>
    </source>
</evidence>
<dbReference type="Pfam" id="PF07715">
    <property type="entry name" value="Plug"/>
    <property type="match status" value="1"/>
</dbReference>
<dbReference type="OrthoDB" id="9760494at2"/>
<evidence type="ECO:0000313" key="15">
    <source>
        <dbReference type="Proteomes" id="UP000295537"/>
    </source>
</evidence>
<gene>
    <name evidence="14" type="ORF">EV693_10815</name>
</gene>
<evidence type="ECO:0000256" key="10">
    <source>
        <dbReference type="RuleBase" id="RU003357"/>
    </source>
</evidence>
<dbReference type="GO" id="GO:0044718">
    <property type="term" value="P:siderophore transmembrane transport"/>
    <property type="evidence" value="ECO:0007669"/>
    <property type="project" value="TreeGrafter"/>
</dbReference>
<dbReference type="InterPro" id="IPR039426">
    <property type="entry name" value="TonB-dep_rcpt-like"/>
</dbReference>
<sequence length="661" mass="72868">MSHKNSIFRLSLIATIVVSNVVIANQSVSQQLDAVEVKGSPTVNHTRNISNLRELLATRTDVNVGGGSVSAQYLSIRSSGQDRIKMVVDNTATNTQSWYHQGRFQLDPVMVKSIKIDKGTGSASAGIGLTDGAIRAETVSAKDLLNNGRSFGTRIGTEYNSNQGINGSLALYGRAGNADLLLLGSWNKDNNYKAGQGYVDGVNKNRQVNNTARRQGNYLAKFGYDINADHRISTSFRQESFYGFGQDRFEMTFNSRAGHANTTKRTYNLEYTGKNIGFARDLNANVFHIHAIDDRPDYQSDNLTGYQRLSSTKTSGANLNLTSEIVGDHLIKYGVNLHKESTASQNSFGSIKGENKSEYGLYAEGIWSLGKMATLTTGLRYDHYDLETAGKVNTNRVPLVGNRRVSNGSINPSAGLIIDVTQNLSLHAKLNYAGRSPILASSYTVTDNRGSIDKARGLRFVDNNLKTEKVRLAEIGFEWKQAALTAKGSLFQQTVKNFYEVKNSTITNAGVLKTTGYDADIAYQWNGITASAGVAYAQPKTSFLLSNDALNVIPQGRQWRTGLAYRFEQPSLEIGWLGRYAQSIEYKTAKRGGSVETQKRVGYGVHDLFVNWQPLNKDNFNINFTVKNVANKYYRSHSQRNAPVAPPSPGREFKLGMNYSF</sequence>
<keyword evidence="11" id="KW-0732">Signal</keyword>
<evidence type="ECO:0000256" key="4">
    <source>
        <dbReference type="ARBA" id="ARBA00022452"/>
    </source>
</evidence>
<keyword evidence="3 9" id="KW-0813">Transport</keyword>
<comment type="subcellular location">
    <subcellularLocation>
        <location evidence="1 9">Cell outer membrane</location>
        <topology evidence="1 9">Multi-pass membrane protein</topology>
    </subcellularLocation>
</comment>
<evidence type="ECO:0000313" key="14">
    <source>
        <dbReference type="EMBL" id="TCP16963.1"/>
    </source>
</evidence>
<dbReference type="InterPro" id="IPR037066">
    <property type="entry name" value="Plug_dom_sf"/>
</dbReference>
<keyword evidence="4 9" id="KW-1134">Transmembrane beta strand</keyword>
<proteinExistence type="inferred from homology"/>
<evidence type="ECO:0000256" key="11">
    <source>
        <dbReference type="SAM" id="SignalP"/>
    </source>
</evidence>
<protein>
    <submittedName>
        <fullName evidence="14">Iron complex outermembrane receptor protein</fullName>
    </submittedName>
</protein>
<dbReference type="RefSeq" id="WP_132501468.1">
    <property type="nucleotide sequence ID" value="NZ_LVXA01000001.1"/>
</dbReference>
<comment type="caution">
    <text evidence="14">The sequence shown here is derived from an EMBL/GenBank/DDBJ whole genome shotgun (WGS) entry which is preliminary data.</text>
</comment>
<feature type="domain" description="TonB-dependent receptor plug" evidence="13">
    <location>
        <begin position="45"/>
        <end position="132"/>
    </location>
</feature>
<name>A0A4R2N7N7_9PAST</name>
<evidence type="ECO:0000256" key="9">
    <source>
        <dbReference type="PROSITE-ProRule" id="PRU01360"/>
    </source>
</evidence>
<dbReference type="Proteomes" id="UP000295537">
    <property type="component" value="Unassembled WGS sequence"/>
</dbReference>
<keyword evidence="7 9" id="KW-0472">Membrane</keyword>
<evidence type="ECO:0000256" key="8">
    <source>
        <dbReference type="ARBA" id="ARBA00023237"/>
    </source>
</evidence>
<keyword evidence="14" id="KW-0675">Receptor</keyword>
<dbReference type="Gene3D" id="2.40.170.20">
    <property type="entry name" value="TonB-dependent receptor, beta-barrel domain"/>
    <property type="match status" value="1"/>
</dbReference>
<dbReference type="Gene3D" id="2.170.130.10">
    <property type="entry name" value="TonB-dependent receptor, plug domain"/>
    <property type="match status" value="1"/>
</dbReference>
<evidence type="ECO:0000256" key="2">
    <source>
        <dbReference type="ARBA" id="ARBA00009810"/>
    </source>
</evidence>
<dbReference type="GO" id="GO:0009279">
    <property type="term" value="C:cell outer membrane"/>
    <property type="evidence" value="ECO:0007669"/>
    <property type="project" value="UniProtKB-SubCell"/>
</dbReference>
<dbReference type="EMBL" id="SLXJ01000008">
    <property type="protein sequence ID" value="TCP16963.1"/>
    <property type="molecule type" value="Genomic_DNA"/>
</dbReference>
<evidence type="ECO:0000256" key="5">
    <source>
        <dbReference type="ARBA" id="ARBA00022692"/>
    </source>
</evidence>
<dbReference type="PANTHER" id="PTHR30069:SF41">
    <property type="entry name" value="HEME_HEMOPEXIN UTILIZATION PROTEIN C"/>
    <property type="match status" value="1"/>
</dbReference>
<evidence type="ECO:0000256" key="3">
    <source>
        <dbReference type="ARBA" id="ARBA00022448"/>
    </source>
</evidence>
<organism evidence="14 15">
    <name type="scientific">Nicoletella semolina</name>
    <dbReference type="NCBI Taxonomy" id="271160"/>
    <lineage>
        <taxon>Bacteria</taxon>
        <taxon>Pseudomonadati</taxon>
        <taxon>Pseudomonadota</taxon>
        <taxon>Gammaproteobacteria</taxon>
        <taxon>Pasteurellales</taxon>
        <taxon>Pasteurellaceae</taxon>
        <taxon>Nicoletella</taxon>
    </lineage>
</organism>
<evidence type="ECO:0000256" key="1">
    <source>
        <dbReference type="ARBA" id="ARBA00004571"/>
    </source>
</evidence>
<keyword evidence="6 10" id="KW-0798">TonB box</keyword>
<evidence type="ECO:0000256" key="6">
    <source>
        <dbReference type="ARBA" id="ARBA00023077"/>
    </source>
</evidence>
<feature type="signal peptide" evidence="11">
    <location>
        <begin position="1"/>
        <end position="24"/>
    </location>
</feature>
<dbReference type="InterPro" id="IPR000531">
    <property type="entry name" value="Beta-barrel_TonB"/>
</dbReference>
<comment type="similarity">
    <text evidence="2 9 10">Belongs to the TonB-dependent receptor family.</text>
</comment>
<keyword evidence="5 9" id="KW-0812">Transmembrane</keyword>
<dbReference type="PANTHER" id="PTHR30069">
    <property type="entry name" value="TONB-DEPENDENT OUTER MEMBRANE RECEPTOR"/>
    <property type="match status" value="1"/>
</dbReference>
<keyword evidence="15" id="KW-1185">Reference proteome</keyword>